<proteinExistence type="predicted"/>
<reference evidence="1 2" key="1">
    <citation type="submission" date="2014-04" db="EMBL/GenBank/DDBJ databases">
        <authorList>
            <person name="Sears C."/>
            <person name="Carroll K."/>
            <person name="Sack B.R."/>
            <person name="Qadri F."/>
            <person name="Myers L.L."/>
            <person name="Chung G.-T."/>
            <person name="Escheverria P."/>
            <person name="Fraser C.M."/>
            <person name="Sadzewicz L."/>
            <person name="Shefchek K.A."/>
            <person name="Tallon L."/>
            <person name="Das S.P."/>
            <person name="Daugherty S."/>
            <person name="Mongodin E.F."/>
        </authorList>
    </citation>
    <scope>NUCLEOTIDE SEQUENCE [LARGE SCALE GENOMIC DNA]</scope>
    <source>
        <strain evidence="1 2">3776 D15 i</strain>
    </source>
</reference>
<comment type="caution">
    <text evidence="1">The sequence shown here is derived from an EMBL/GenBank/DDBJ whole genome shotgun (WGS) entry which is preliminary data.</text>
</comment>
<evidence type="ECO:0000313" key="1">
    <source>
        <dbReference type="EMBL" id="KDS39417.1"/>
    </source>
</evidence>
<name>A0AB34LIQ8_PARDI</name>
<sequence length="41" mass="4608">MAIKTKANCNNMLCNSFDLVCIGDKNTYFCSAMNNKNTKNE</sequence>
<organism evidence="1 2">
    <name type="scientific">Parabacteroides distasonis str. 3776 D15 i</name>
    <dbReference type="NCBI Taxonomy" id="1339342"/>
    <lineage>
        <taxon>Bacteria</taxon>
        <taxon>Pseudomonadati</taxon>
        <taxon>Bacteroidota</taxon>
        <taxon>Bacteroidia</taxon>
        <taxon>Bacteroidales</taxon>
        <taxon>Tannerellaceae</taxon>
        <taxon>Parabacteroides</taxon>
    </lineage>
</organism>
<accession>A0AB34LIQ8</accession>
<dbReference type="Proteomes" id="UP000027850">
    <property type="component" value="Unassembled WGS sequence"/>
</dbReference>
<protein>
    <submittedName>
        <fullName evidence="1">Uncharacterized protein</fullName>
    </submittedName>
</protein>
<evidence type="ECO:0000313" key="2">
    <source>
        <dbReference type="Proteomes" id="UP000027850"/>
    </source>
</evidence>
<gene>
    <name evidence="1" type="ORF">M091_4230</name>
</gene>
<dbReference type="AlphaFoldDB" id="A0AB34LIQ8"/>
<dbReference type="EMBL" id="JNHK01000057">
    <property type="protein sequence ID" value="KDS39417.1"/>
    <property type="molecule type" value="Genomic_DNA"/>
</dbReference>